<dbReference type="AlphaFoldDB" id="A0AAD7MA66"/>
<sequence length="467" mass="49701">MTALPNLATQLNDLAVANADGLLNDDEYRLLRQNLFERYSGGAELLSVDPTPVHKLIVSAPPRRKHAEVVEQPIPRGQVLTTPTRTKGSAVAGFLRRATGRKSPAPTNAIKLSLPRMFSKKPESASSSDTDSSVTRISSSPSFRKRSNGDLPSKPQVIDATASPTRPKADATSPTRPNFDAPFASPSRSVSATVPQSRYDVVPGGSNDIFDDDNLQTSEDIRSAIAAVEADARRLVTAFNDLETSAVIRYRQEHPQRQRSGSSTTTTSAGLRRPSATPLSAPTLADAQSVGSSNSLRTTKSTASLFHNSAAAPPSAFSQSTPPLSATSSTPPPPATSSTPPPTVTSAWASLSPRRLPSLRRKASTSSVSTQGTSSLLGVRSATSLSRASSMSRSASHLPLPVPATKGTGSTMMELLNHKHTPAGEGGQELAEVRRRRAEMMGRCEARLEYLRAKLKGAQIRERLLKK</sequence>
<evidence type="ECO:0000313" key="3">
    <source>
        <dbReference type="Proteomes" id="UP001221757"/>
    </source>
</evidence>
<dbReference type="EMBL" id="JARKIE010000005">
    <property type="protein sequence ID" value="KAJ7707613.1"/>
    <property type="molecule type" value="Genomic_DNA"/>
</dbReference>
<feature type="compositionally biased region" description="Low complexity" evidence="1">
    <location>
        <begin position="310"/>
        <end position="329"/>
    </location>
</feature>
<gene>
    <name evidence="2" type="ORF">B0H17DRAFT_1125362</name>
</gene>
<dbReference type="Proteomes" id="UP001221757">
    <property type="component" value="Unassembled WGS sequence"/>
</dbReference>
<proteinExistence type="predicted"/>
<feature type="region of interest" description="Disordered" evidence="1">
    <location>
        <begin position="310"/>
        <end position="381"/>
    </location>
</feature>
<reference evidence="2" key="1">
    <citation type="submission" date="2023-03" db="EMBL/GenBank/DDBJ databases">
        <title>Massive genome expansion in bonnet fungi (Mycena s.s.) driven by repeated elements and novel gene families across ecological guilds.</title>
        <authorList>
            <consortium name="Lawrence Berkeley National Laboratory"/>
            <person name="Harder C.B."/>
            <person name="Miyauchi S."/>
            <person name="Viragh M."/>
            <person name="Kuo A."/>
            <person name="Thoen E."/>
            <person name="Andreopoulos B."/>
            <person name="Lu D."/>
            <person name="Skrede I."/>
            <person name="Drula E."/>
            <person name="Henrissat B."/>
            <person name="Morin E."/>
            <person name="Kohler A."/>
            <person name="Barry K."/>
            <person name="LaButti K."/>
            <person name="Morin E."/>
            <person name="Salamov A."/>
            <person name="Lipzen A."/>
            <person name="Mereny Z."/>
            <person name="Hegedus B."/>
            <person name="Baldrian P."/>
            <person name="Stursova M."/>
            <person name="Weitz H."/>
            <person name="Taylor A."/>
            <person name="Grigoriev I.V."/>
            <person name="Nagy L.G."/>
            <person name="Martin F."/>
            <person name="Kauserud H."/>
        </authorList>
    </citation>
    <scope>NUCLEOTIDE SEQUENCE</scope>
    <source>
        <strain evidence="2">CBHHK067</strain>
    </source>
</reference>
<feature type="compositionally biased region" description="Polar residues" evidence="1">
    <location>
        <begin position="186"/>
        <end position="196"/>
    </location>
</feature>
<accession>A0AAD7MA66</accession>
<feature type="compositionally biased region" description="Low complexity" evidence="1">
    <location>
        <begin position="364"/>
        <end position="381"/>
    </location>
</feature>
<name>A0AAD7MA66_MYCRO</name>
<comment type="caution">
    <text evidence="2">The sequence shown here is derived from an EMBL/GenBank/DDBJ whole genome shotgun (WGS) entry which is preliminary data.</text>
</comment>
<feature type="compositionally biased region" description="Low complexity" evidence="1">
    <location>
        <begin position="344"/>
        <end position="356"/>
    </location>
</feature>
<evidence type="ECO:0000313" key="2">
    <source>
        <dbReference type="EMBL" id="KAJ7707613.1"/>
    </source>
</evidence>
<protein>
    <submittedName>
        <fullName evidence="2">Uncharacterized protein</fullName>
    </submittedName>
</protein>
<feature type="region of interest" description="Disordered" evidence="1">
    <location>
        <begin position="96"/>
        <end position="205"/>
    </location>
</feature>
<organism evidence="2 3">
    <name type="scientific">Mycena rosella</name>
    <name type="common">Pink bonnet</name>
    <name type="synonym">Agaricus rosellus</name>
    <dbReference type="NCBI Taxonomy" id="1033263"/>
    <lineage>
        <taxon>Eukaryota</taxon>
        <taxon>Fungi</taxon>
        <taxon>Dikarya</taxon>
        <taxon>Basidiomycota</taxon>
        <taxon>Agaricomycotina</taxon>
        <taxon>Agaricomycetes</taxon>
        <taxon>Agaricomycetidae</taxon>
        <taxon>Agaricales</taxon>
        <taxon>Marasmiineae</taxon>
        <taxon>Mycenaceae</taxon>
        <taxon>Mycena</taxon>
    </lineage>
</organism>
<feature type="region of interest" description="Disordered" evidence="1">
    <location>
        <begin position="250"/>
        <end position="296"/>
    </location>
</feature>
<feature type="compositionally biased region" description="Low complexity" evidence="1">
    <location>
        <begin position="124"/>
        <end position="142"/>
    </location>
</feature>
<evidence type="ECO:0000256" key="1">
    <source>
        <dbReference type="SAM" id="MobiDB-lite"/>
    </source>
</evidence>
<feature type="compositionally biased region" description="Pro residues" evidence="1">
    <location>
        <begin position="330"/>
        <end position="343"/>
    </location>
</feature>
<keyword evidence="3" id="KW-1185">Reference proteome</keyword>